<name>W9YME4_9EURO</name>
<proteinExistence type="predicted"/>
<keyword evidence="1" id="KW-0732">Signal</keyword>
<organism evidence="2 3">
    <name type="scientific">Capronia coronata CBS 617.96</name>
    <dbReference type="NCBI Taxonomy" id="1182541"/>
    <lineage>
        <taxon>Eukaryota</taxon>
        <taxon>Fungi</taxon>
        <taxon>Dikarya</taxon>
        <taxon>Ascomycota</taxon>
        <taxon>Pezizomycotina</taxon>
        <taxon>Eurotiomycetes</taxon>
        <taxon>Chaetothyriomycetidae</taxon>
        <taxon>Chaetothyriales</taxon>
        <taxon>Herpotrichiellaceae</taxon>
        <taxon>Capronia</taxon>
    </lineage>
</organism>
<comment type="caution">
    <text evidence="2">The sequence shown here is derived from an EMBL/GenBank/DDBJ whole genome shotgun (WGS) entry which is preliminary data.</text>
</comment>
<dbReference type="HOGENOM" id="CLU_1343083_0_0_1"/>
<protein>
    <submittedName>
        <fullName evidence="2">Uncharacterized protein</fullName>
    </submittedName>
</protein>
<evidence type="ECO:0000256" key="1">
    <source>
        <dbReference type="SAM" id="SignalP"/>
    </source>
</evidence>
<feature type="chain" id="PRO_5004935071" evidence="1">
    <location>
        <begin position="20"/>
        <end position="201"/>
    </location>
</feature>
<evidence type="ECO:0000313" key="3">
    <source>
        <dbReference type="Proteomes" id="UP000019484"/>
    </source>
</evidence>
<dbReference type="GeneID" id="19157031"/>
<feature type="non-terminal residue" evidence="2">
    <location>
        <position position="1"/>
    </location>
</feature>
<reference evidence="2 3" key="1">
    <citation type="submission" date="2013-03" db="EMBL/GenBank/DDBJ databases">
        <title>The Genome Sequence of Capronia coronata CBS 617.96.</title>
        <authorList>
            <consortium name="The Broad Institute Genomics Platform"/>
            <person name="Cuomo C."/>
            <person name="de Hoog S."/>
            <person name="Gorbushina A."/>
            <person name="Walker B."/>
            <person name="Young S.K."/>
            <person name="Zeng Q."/>
            <person name="Gargeya S."/>
            <person name="Fitzgerald M."/>
            <person name="Haas B."/>
            <person name="Abouelleil A."/>
            <person name="Allen A.W."/>
            <person name="Alvarado L."/>
            <person name="Arachchi H.M."/>
            <person name="Berlin A.M."/>
            <person name="Chapman S.B."/>
            <person name="Gainer-Dewar J."/>
            <person name="Goldberg J."/>
            <person name="Griggs A."/>
            <person name="Gujja S."/>
            <person name="Hansen M."/>
            <person name="Howarth C."/>
            <person name="Imamovic A."/>
            <person name="Ireland A."/>
            <person name="Larimer J."/>
            <person name="McCowan C."/>
            <person name="Murphy C."/>
            <person name="Pearson M."/>
            <person name="Poon T.W."/>
            <person name="Priest M."/>
            <person name="Roberts A."/>
            <person name="Saif S."/>
            <person name="Shea T."/>
            <person name="Sisk P."/>
            <person name="Sykes S."/>
            <person name="Wortman J."/>
            <person name="Nusbaum C."/>
            <person name="Birren B."/>
        </authorList>
    </citation>
    <scope>NUCLEOTIDE SEQUENCE [LARGE SCALE GENOMIC DNA]</scope>
    <source>
        <strain evidence="2 3">CBS 617.96</strain>
    </source>
</reference>
<sequence>QVPTILLTVLLGIVVLSLAQSNCGTNQNPYCAGNSVFEQLCCPYPDVCYWQNRDGAPGCCPQGQVCNGQAYNPPTTVHPTTITITSSTSETTPTSTLHSTVTTFVNGGGGVIVTTQPSVVTVTTGILGGGVYSTVTSGVVGVYSTVTSAVVGVYSTVTSELGQGYATVSGVLVGAAPRSQYLAVTFPVMAAVFILAWHNIG</sequence>
<keyword evidence="3" id="KW-1185">Reference proteome</keyword>
<gene>
    <name evidence="2" type="ORF">A1O1_02131</name>
</gene>
<dbReference type="RefSeq" id="XP_007721232.1">
    <property type="nucleotide sequence ID" value="XM_007723042.1"/>
</dbReference>
<dbReference type="Proteomes" id="UP000019484">
    <property type="component" value="Unassembled WGS sequence"/>
</dbReference>
<dbReference type="EMBL" id="AMWN01000002">
    <property type="protein sequence ID" value="EXJ93738.1"/>
    <property type="molecule type" value="Genomic_DNA"/>
</dbReference>
<accession>W9YME4</accession>
<evidence type="ECO:0000313" key="2">
    <source>
        <dbReference type="EMBL" id="EXJ93738.1"/>
    </source>
</evidence>
<dbReference type="OrthoDB" id="4160917at2759"/>
<feature type="signal peptide" evidence="1">
    <location>
        <begin position="1"/>
        <end position="19"/>
    </location>
</feature>
<dbReference type="AlphaFoldDB" id="W9YME4"/>